<evidence type="ECO:0000256" key="1">
    <source>
        <dbReference type="SAM" id="Phobius"/>
    </source>
</evidence>
<dbReference type="Pfam" id="PF00892">
    <property type="entry name" value="EamA"/>
    <property type="match status" value="1"/>
</dbReference>
<keyword evidence="4" id="KW-1185">Reference proteome</keyword>
<dbReference type="SUPFAM" id="SSF103481">
    <property type="entry name" value="Multidrug resistance efflux transporter EmrE"/>
    <property type="match status" value="1"/>
</dbReference>
<feature type="transmembrane region" description="Helical" evidence="1">
    <location>
        <begin position="12"/>
        <end position="30"/>
    </location>
</feature>
<feature type="transmembrane region" description="Helical" evidence="1">
    <location>
        <begin position="179"/>
        <end position="200"/>
    </location>
</feature>
<name>A0A1M5QUV1_9RHOB</name>
<keyword evidence="1" id="KW-1133">Transmembrane helix</keyword>
<keyword evidence="1" id="KW-0472">Membrane</keyword>
<dbReference type="Proteomes" id="UP000184074">
    <property type="component" value="Unassembled WGS sequence"/>
</dbReference>
<proteinExistence type="predicted"/>
<dbReference type="InterPro" id="IPR037185">
    <property type="entry name" value="EmrE-like"/>
</dbReference>
<feature type="transmembrane region" description="Helical" evidence="1">
    <location>
        <begin position="42"/>
        <end position="62"/>
    </location>
</feature>
<sequence>MSPIAHLQTSTKAASIGIVLGGALWGLFWIPLRAFEDIGFEGAYPGFVFYIIALLVFLPLTLAFRTPITSKRDLALAGLLTGTAFSFYGTSIILTDVVRALLFFYLTPIWGTAIGILFLGERLTAARVIAILLAFAGLFAVIGFGSRDAINLGDLLAFTSGILWTIGSYKIYQMKDTPAVQLCTGFLTGAIVATAALIAFGGDALRGTDPFPALAPLWPYLLATALYALPMILLTIWPPKVLTPGRIGILLMSEVVVGFISVALFAGDPLGPFEIIGAILIVAATSLEILGNKDAT</sequence>
<dbReference type="OrthoDB" id="7340103at2"/>
<gene>
    <name evidence="3" type="ORF">SAMN05444003_2309</name>
</gene>
<dbReference type="RefSeq" id="WP_072901211.1">
    <property type="nucleotide sequence ID" value="NZ_FQXB01000003.1"/>
</dbReference>
<organism evidence="3 4">
    <name type="scientific">Cognatiyoonia sediminum</name>
    <dbReference type="NCBI Taxonomy" id="1508389"/>
    <lineage>
        <taxon>Bacteria</taxon>
        <taxon>Pseudomonadati</taxon>
        <taxon>Pseudomonadota</taxon>
        <taxon>Alphaproteobacteria</taxon>
        <taxon>Rhodobacterales</taxon>
        <taxon>Paracoccaceae</taxon>
        <taxon>Cognatiyoonia</taxon>
    </lineage>
</organism>
<feature type="transmembrane region" description="Helical" evidence="1">
    <location>
        <begin position="273"/>
        <end position="291"/>
    </location>
</feature>
<evidence type="ECO:0000313" key="4">
    <source>
        <dbReference type="Proteomes" id="UP000184074"/>
    </source>
</evidence>
<reference evidence="3 4" key="1">
    <citation type="submission" date="2016-11" db="EMBL/GenBank/DDBJ databases">
        <authorList>
            <person name="Jaros S."/>
            <person name="Januszkiewicz K."/>
            <person name="Wedrychowicz H."/>
        </authorList>
    </citation>
    <scope>NUCLEOTIDE SEQUENCE [LARGE SCALE GENOMIC DNA]</scope>
    <source>
        <strain evidence="3 4">DSM 28715</strain>
    </source>
</reference>
<feature type="transmembrane region" description="Helical" evidence="1">
    <location>
        <begin position="249"/>
        <end position="267"/>
    </location>
</feature>
<dbReference type="PANTHER" id="PTHR22911">
    <property type="entry name" value="ACYL-MALONYL CONDENSING ENZYME-RELATED"/>
    <property type="match status" value="1"/>
</dbReference>
<feature type="transmembrane region" description="Helical" evidence="1">
    <location>
        <begin position="126"/>
        <end position="146"/>
    </location>
</feature>
<evidence type="ECO:0000259" key="2">
    <source>
        <dbReference type="Pfam" id="PF00892"/>
    </source>
</evidence>
<accession>A0A1M5QUV1</accession>
<dbReference type="STRING" id="1508389.SAMN05444003_2309"/>
<feature type="transmembrane region" description="Helical" evidence="1">
    <location>
        <begin position="220"/>
        <end position="237"/>
    </location>
</feature>
<dbReference type="InterPro" id="IPR000620">
    <property type="entry name" value="EamA_dom"/>
</dbReference>
<protein>
    <submittedName>
        <fullName evidence="3">EamA domain-containing membrane protein RarD</fullName>
    </submittedName>
</protein>
<dbReference type="AlphaFoldDB" id="A0A1M5QUV1"/>
<evidence type="ECO:0000313" key="3">
    <source>
        <dbReference type="EMBL" id="SHH17323.1"/>
    </source>
</evidence>
<feature type="transmembrane region" description="Helical" evidence="1">
    <location>
        <begin position="74"/>
        <end position="94"/>
    </location>
</feature>
<dbReference type="EMBL" id="FQXB01000003">
    <property type="protein sequence ID" value="SHH17323.1"/>
    <property type="molecule type" value="Genomic_DNA"/>
</dbReference>
<dbReference type="PANTHER" id="PTHR22911:SF137">
    <property type="entry name" value="SOLUTE CARRIER FAMILY 35 MEMBER G2-RELATED"/>
    <property type="match status" value="1"/>
</dbReference>
<keyword evidence="1" id="KW-0812">Transmembrane</keyword>
<feature type="domain" description="EamA" evidence="2">
    <location>
        <begin position="16"/>
        <end position="141"/>
    </location>
</feature>
<feature type="transmembrane region" description="Helical" evidence="1">
    <location>
        <begin position="100"/>
        <end position="119"/>
    </location>
</feature>
<feature type="transmembrane region" description="Helical" evidence="1">
    <location>
        <begin position="152"/>
        <end position="172"/>
    </location>
</feature>
<dbReference type="GO" id="GO:0016020">
    <property type="term" value="C:membrane"/>
    <property type="evidence" value="ECO:0007669"/>
    <property type="project" value="InterPro"/>
</dbReference>